<keyword evidence="8 14" id="KW-0547">Nucleotide-binding</keyword>
<dbReference type="Pfam" id="PF00009">
    <property type="entry name" value="GTP_EFTU"/>
    <property type="match status" value="1"/>
</dbReference>
<evidence type="ECO:0000256" key="11">
    <source>
        <dbReference type="ARBA" id="ARBA00023268"/>
    </source>
</evidence>
<evidence type="ECO:0000256" key="8">
    <source>
        <dbReference type="ARBA" id="ARBA00022741"/>
    </source>
</evidence>
<comment type="similarity">
    <text evidence="4">In the N-terminal section; belongs to the TRAFAC class translation factor GTPase superfamily. Classic translation factor GTPase family. CysN/NodQ subfamily.</text>
</comment>
<evidence type="ECO:0000256" key="7">
    <source>
        <dbReference type="ARBA" id="ARBA00022695"/>
    </source>
</evidence>
<dbReference type="InterPro" id="IPR059117">
    <property type="entry name" value="APS_kinase_dom"/>
</dbReference>
<dbReference type="InterPro" id="IPR044139">
    <property type="entry name" value="CysN_NoDQ_III"/>
</dbReference>
<dbReference type="NCBIfam" id="TIGR02034">
    <property type="entry name" value="CysN"/>
    <property type="match status" value="1"/>
</dbReference>
<evidence type="ECO:0000256" key="1">
    <source>
        <dbReference type="ARBA" id="ARBA00001823"/>
    </source>
</evidence>
<evidence type="ECO:0000256" key="2">
    <source>
        <dbReference type="ARBA" id="ARBA00002357"/>
    </source>
</evidence>
<evidence type="ECO:0000256" key="13">
    <source>
        <dbReference type="ARBA" id="ARBA00049370"/>
    </source>
</evidence>
<dbReference type="CDD" id="cd02027">
    <property type="entry name" value="APSK"/>
    <property type="match status" value="1"/>
</dbReference>
<comment type="subunit">
    <text evidence="5">Sulfate-activating enzymes, NodP and NodQ, may be physically associated.</text>
</comment>
<keyword evidence="9 14" id="KW-0067">ATP-binding</keyword>
<feature type="domain" description="Tr-type G" evidence="15">
    <location>
        <begin position="24"/>
        <end position="238"/>
    </location>
</feature>
<dbReference type="NCBIfam" id="NF004035">
    <property type="entry name" value="PRK05506.1"/>
    <property type="match status" value="1"/>
</dbReference>
<sequence>MNPVSAAYHAVFGETEHGLPTARPPALRILACGAVDDGKSTLIGRLLYESGAVPDDQRVALAADSRRYGAADGEIDFALLTDGLEAERERNITIDVAYRYMSTARRDFIIADTPGHEQYTANMATGASQCEVGIILVDAVRGLRPQTFRHAAICSILGIRHVVLAVNKMDGVGFSQARLGQIVEEFALAAKHLQLDMVAIPISARRGDNVVSISAAMPWYQGVTLLQYLEQLEVPRSDGEASLRLPIQGMSRTPEGERLYTGTIAAGGLSLGDRIKVAVGGAEAVIQRLIGSEGPVERAEAGTAVAVTLTPEIDLGRGDLLWSGPGAPACSSHFSAHVVWFAEPSLFAGRDYELRLGTLTSAVTVTAIRGKLDIISGARIAATEITRDEIAICHLATPGMIAFDSYAQCPATGGFLLINRATGETVAAGMVRNALDRGSNLFAQALTIDRKAREDLLGQKGAVLWLTGLSGAGKSTIADGLERRLHAKRKLTILLDGDNVRLGLNRDLGFTEGDRVENLRRVAEVARLMVDAGLIVLCSFISPFAADRAMVRERLAGTPFFEIFVDAPLDICEQRDPKGLYAKARRGEIRNFTGLDSAYEQPSAPDLHLDTSRYGADELADRIVRFLVEQGIAT</sequence>
<evidence type="ECO:0000256" key="14">
    <source>
        <dbReference type="HAMAP-Rule" id="MF_00065"/>
    </source>
</evidence>
<dbReference type="SUPFAM" id="SSF50465">
    <property type="entry name" value="EF-Tu/eEF-1alpha/eIF2-gamma C-terminal domain"/>
    <property type="match status" value="1"/>
</dbReference>
<name>A0ABY0P1G9_9HYPH</name>
<comment type="catalytic activity">
    <reaction evidence="1 14">
        <text>adenosine 5'-phosphosulfate + ATP = 3'-phosphoadenylyl sulfate + ADP + H(+)</text>
        <dbReference type="Rhea" id="RHEA:24152"/>
        <dbReference type="ChEBI" id="CHEBI:15378"/>
        <dbReference type="ChEBI" id="CHEBI:30616"/>
        <dbReference type="ChEBI" id="CHEBI:58243"/>
        <dbReference type="ChEBI" id="CHEBI:58339"/>
        <dbReference type="ChEBI" id="CHEBI:456216"/>
        <dbReference type="EC" id="2.7.1.25"/>
    </reaction>
</comment>
<dbReference type="SUPFAM" id="SSF50447">
    <property type="entry name" value="Translation proteins"/>
    <property type="match status" value="1"/>
</dbReference>
<feature type="active site" description="Phosphoserine intermediate" evidence="14">
    <location>
        <position position="542"/>
    </location>
</feature>
<dbReference type="InterPro" id="IPR002891">
    <property type="entry name" value="APS"/>
</dbReference>
<dbReference type="NCBIfam" id="NF003013">
    <property type="entry name" value="PRK03846.1"/>
    <property type="match status" value="1"/>
</dbReference>
<evidence type="ECO:0000259" key="15">
    <source>
        <dbReference type="PROSITE" id="PS51722"/>
    </source>
</evidence>
<evidence type="ECO:0000313" key="17">
    <source>
        <dbReference type="Proteomes" id="UP000199468"/>
    </source>
</evidence>
<keyword evidence="14" id="KW-0597">Phosphoprotein</keyword>
<dbReference type="InterPro" id="IPR011779">
    <property type="entry name" value="SO4_adenylTrfase_lsu"/>
</dbReference>
<dbReference type="RefSeq" id="WP_244512034.1">
    <property type="nucleotide sequence ID" value="NZ_FNBZ01000005.1"/>
</dbReference>
<evidence type="ECO:0000256" key="3">
    <source>
        <dbReference type="ARBA" id="ARBA00005438"/>
    </source>
</evidence>
<comment type="function">
    <text evidence="2">APS kinase catalyzes the synthesis of activated sulfate.</text>
</comment>
<evidence type="ECO:0000256" key="10">
    <source>
        <dbReference type="ARBA" id="ARBA00023134"/>
    </source>
</evidence>
<comment type="catalytic activity">
    <reaction evidence="13">
        <text>sulfate + ATP + H(+) = adenosine 5'-phosphosulfate + diphosphate</text>
        <dbReference type="Rhea" id="RHEA:18133"/>
        <dbReference type="ChEBI" id="CHEBI:15378"/>
        <dbReference type="ChEBI" id="CHEBI:16189"/>
        <dbReference type="ChEBI" id="CHEBI:30616"/>
        <dbReference type="ChEBI" id="CHEBI:33019"/>
        <dbReference type="ChEBI" id="CHEBI:58243"/>
        <dbReference type="EC" id="2.7.7.4"/>
    </reaction>
</comment>
<dbReference type="PRINTS" id="PR00315">
    <property type="entry name" value="ELONGATNFCT"/>
</dbReference>
<dbReference type="InterPro" id="IPR050100">
    <property type="entry name" value="TRAFAC_GTPase_members"/>
</dbReference>
<dbReference type="Gene3D" id="3.40.50.300">
    <property type="entry name" value="P-loop containing nucleotide triphosphate hydrolases"/>
    <property type="match status" value="2"/>
</dbReference>
<dbReference type="EC" id="2.7.1.25" evidence="14"/>
<dbReference type="InterPro" id="IPR009000">
    <property type="entry name" value="Transl_B-barrel_sf"/>
</dbReference>
<evidence type="ECO:0000256" key="5">
    <source>
        <dbReference type="ARBA" id="ARBA00011760"/>
    </source>
</evidence>
<evidence type="ECO:0000256" key="4">
    <source>
        <dbReference type="ARBA" id="ARBA00007237"/>
    </source>
</evidence>
<dbReference type="HAMAP" id="MF_00065">
    <property type="entry name" value="Adenylyl_sulf_kinase"/>
    <property type="match status" value="1"/>
</dbReference>
<dbReference type="CDD" id="cd04166">
    <property type="entry name" value="CysN_ATPS"/>
    <property type="match status" value="1"/>
</dbReference>
<dbReference type="InterPro" id="IPR054696">
    <property type="entry name" value="GTP-eEF1A_C"/>
</dbReference>
<feature type="binding site" evidence="14">
    <location>
        <begin position="468"/>
        <end position="475"/>
    </location>
    <ligand>
        <name>ATP</name>
        <dbReference type="ChEBI" id="CHEBI:30616"/>
    </ligand>
</feature>
<keyword evidence="6 14" id="KW-0808">Transferase</keyword>
<keyword evidence="14" id="KW-0418">Kinase</keyword>
<dbReference type="PROSITE" id="PS51722">
    <property type="entry name" value="G_TR_2"/>
    <property type="match status" value="1"/>
</dbReference>
<comment type="pathway">
    <text evidence="14">Sulfur metabolism; hydrogen sulfide biosynthesis; sulfite from sulfate: step 2/3.</text>
</comment>
<comment type="similarity">
    <text evidence="14">Belongs to the APS kinase family.</text>
</comment>
<dbReference type="InterPro" id="IPR027417">
    <property type="entry name" value="P-loop_NTPase"/>
</dbReference>
<dbReference type="EMBL" id="FNBZ01000005">
    <property type="protein sequence ID" value="SDG73805.1"/>
    <property type="molecule type" value="Genomic_DNA"/>
</dbReference>
<dbReference type="CDD" id="cd04095">
    <property type="entry name" value="CysN_NoDQ_III"/>
    <property type="match status" value="1"/>
</dbReference>
<keyword evidence="7" id="KW-0548">Nucleotidyltransferase</keyword>
<keyword evidence="17" id="KW-1185">Reference proteome</keyword>
<evidence type="ECO:0000256" key="9">
    <source>
        <dbReference type="ARBA" id="ARBA00022840"/>
    </source>
</evidence>
<dbReference type="InterPro" id="IPR009001">
    <property type="entry name" value="Transl_elong_EF1A/Init_IF2_C"/>
</dbReference>
<dbReference type="InterPro" id="IPR041757">
    <property type="entry name" value="CysN_GTP-bd"/>
</dbReference>
<dbReference type="SUPFAM" id="SSF52540">
    <property type="entry name" value="P-loop containing nucleoside triphosphate hydrolases"/>
    <property type="match status" value="2"/>
</dbReference>
<dbReference type="Pfam" id="PF01583">
    <property type="entry name" value="APS_kinase"/>
    <property type="match status" value="1"/>
</dbReference>
<evidence type="ECO:0000256" key="12">
    <source>
        <dbReference type="ARBA" id="ARBA00024872"/>
    </source>
</evidence>
<keyword evidence="11" id="KW-0511">Multifunctional enzyme</keyword>
<dbReference type="Gene3D" id="2.40.30.10">
    <property type="entry name" value="Translation factors"/>
    <property type="match status" value="2"/>
</dbReference>
<proteinExistence type="inferred from homology"/>
<dbReference type="Pfam" id="PF22594">
    <property type="entry name" value="GTP-eEF1A_C"/>
    <property type="match status" value="1"/>
</dbReference>
<evidence type="ECO:0000313" key="16">
    <source>
        <dbReference type="EMBL" id="SDG73805.1"/>
    </source>
</evidence>
<evidence type="ECO:0000256" key="6">
    <source>
        <dbReference type="ARBA" id="ARBA00022679"/>
    </source>
</evidence>
<organism evidence="16 17">
    <name type="scientific">Bosea robiniae</name>
    <dbReference type="NCBI Taxonomy" id="1036780"/>
    <lineage>
        <taxon>Bacteria</taxon>
        <taxon>Pseudomonadati</taxon>
        <taxon>Pseudomonadota</taxon>
        <taxon>Alphaproteobacteria</taxon>
        <taxon>Hyphomicrobiales</taxon>
        <taxon>Boseaceae</taxon>
        <taxon>Bosea</taxon>
    </lineage>
</organism>
<accession>A0ABY0P1G9</accession>
<comment type="caution">
    <text evidence="16">The sequence shown here is derived from an EMBL/GenBank/DDBJ whole genome shotgun (WGS) entry which is preliminary data.</text>
</comment>
<gene>
    <name evidence="14" type="primary">cysC</name>
    <name evidence="16" type="ORF">SAMN05421844_105130</name>
</gene>
<dbReference type="InterPro" id="IPR000795">
    <property type="entry name" value="T_Tr_GTP-bd_dom"/>
</dbReference>
<comment type="similarity">
    <text evidence="3">In the C-terminal section; belongs to the APS kinase family.</text>
</comment>
<dbReference type="PANTHER" id="PTHR23115">
    <property type="entry name" value="TRANSLATION FACTOR"/>
    <property type="match status" value="1"/>
</dbReference>
<protein>
    <recommendedName>
        <fullName evidence="14">Adenylyl-sulfate kinase</fullName>
        <ecNumber evidence="14">2.7.1.25</ecNumber>
    </recommendedName>
    <alternativeName>
        <fullName evidence="14">APS kinase</fullName>
    </alternativeName>
    <alternativeName>
        <fullName evidence="14">ATP adenosine-5'-phosphosulfate 3'-phosphotransferase</fullName>
    </alternativeName>
    <alternativeName>
        <fullName evidence="14">Adenosine-5'-phosphosulfate kinase</fullName>
    </alternativeName>
</protein>
<comment type="function">
    <text evidence="12">Proposed to provide activated sulfate for transfer to Nod factor. ATP sulfurylase may be the GTPase, regulating ATP sulfurylase activity.</text>
</comment>
<dbReference type="NCBIfam" id="TIGR00455">
    <property type="entry name" value="apsK"/>
    <property type="match status" value="1"/>
</dbReference>
<comment type="function">
    <text evidence="14">Catalyzes the synthesis of activated sulfate.</text>
</comment>
<keyword evidence="10" id="KW-0342">GTP-binding</keyword>
<reference evidence="16 17" key="1">
    <citation type="submission" date="2016-10" db="EMBL/GenBank/DDBJ databases">
        <authorList>
            <person name="Varghese N."/>
            <person name="Submissions S."/>
        </authorList>
    </citation>
    <scope>NUCLEOTIDE SEQUENCE [LARGE SCALE GENOMIC DNA]</scope>
    <source>
        <strain evidence="16 17">DSM 26672</strain>
    </source>
</reference>
<dbReference type="Proteomes" id="UP000199468">
    <property type="component" value="Unassembled WGS sequence"/>
</dbReference>